<reference evidence="2 3" key="1">
    <citation type="submission" date="2019-09" db="EMBL/GenBank/DDBJ databases">
        <title>Chitinophaga ginsengihumi sp. nov., isolated from soil of ginseng rhizosphere.</title>
        <authorList>
            <person name="Lee J."/>
        </authorList>
    </citation>
    <scope>NUCLEOTIDE SEQUENCE [LARGE SCALE GENOMIC DNA]</scope>
    <source>
        <strain evidence="2 3">BN140078</strain>
    </source>
</reference>
<dbReference type="PANTHER" id="PTHR30437:SF5">
    <property type="entry name" value="REGULATOR OF NUCLEOSIDE DIPHOSPHATE KINASE"/>
    <property type="match status" value="1"/>
</dbReference>
<evidence type="ECO:0000259" key="1">
    <source>
        <dbReference type="Pfam" id="PF01272"/>
    </source>
</evidence>
<dbReference type="RefSeq" id="WP_149837270.1">
    <property type="nucleotide sequence ID" value="NZ_VUOC01000002.1"/>
</dbReference>
<name>A0A5B2VUT8_9BACT</name>
<dbReference type="GO" id="GO:0006354">
    <property type="term" value="P:DNA-templated transcription elongation"/>
    <property type="evidence" value="ECO:0007669"/>
    <property type="project" value="TreeGrafter"/>
</dbReference>
<reference evidence="2 3" key="2">
    <citation type="submission" date="2019-09" db="EMBL/GenBank/DDBJ databases">
        <authorList>
            <person name="Jin C."/>
        </authorList>
    </citation>
    <scope>NUCLEOTIDE SEQUENCE [LARGE SCALE GENOMIC DNA]</scope>
    <source>
        <strain evidence="2 3">BN140078</strain>
    </source>
</reference>
<keyword evidence="2" id="KW-0648">Protein biosynthesis</keyword>
<sequence length="134" mass="15157">MKRSNEPNPVIMTEEDYNLLKPLARQAPIIREEMSLLHELERAIIVKQDALPPHTVRLNSKVTVVNIETQRLLDFTIVLPEHADMDRNKVSVISPLGTALIGFRKGEEITWEVPGGLKRFRILDVTAPVNVSRG</sequence>
<dbReference type="Gene3D" id="3.10.50.30">
    <property type="entry name" value="Transcription elongation factor, GreA/GreB, C-terminal domain"/>
    <property type="match status" value="1"/>
</dbReference>
<dbReference type="GO" id="GO:0070063">
    <property type="term" value="F:RNA polymerase binding"/>
    <property type="evidence" value="ECO:0007669"/>
    <property type="project" value="InterPro"/>
</dbReference>
<dbReference type="InterPro" id="IPR018151">
    <property type="entry name" value="TF_GreA/GreB_CS"/>
</dbReference>
<dbReference type="EMBL" id="VUOC01000002">
    <property type="protein sequence ID" value="KAA2242398.1"/>
    <property type="molecule type" value="Genomic_DNA"/>
</dbReference>
<dbReference type="Pfam" id="PF01272">
    <property type="entry name" value="GreA_GreB"/>
    <property type="match status" value="1"/>
</dbReference>
<dbReference type="InterPro" id="IPR023459">
    <property type="entry name" value="Tscrpt_elong_fac_GreA/B_fam"/>
</dbReference>
<dbReference type="PANTHER" id="PTHR30437">
    <property type="entry name" value="TRANSCRIPTION ELONGATION FACTOR GREA"/>
    <property type="match status" value="1"/>
</dbReference>
<dbReference type="GO" id="GO:0003677">
    <property type="term" value="F:DNA binding"/>
    <property type="evidence" value="ECO:0007669"/>
    <property type="project" value="InterPro"/>
</dbReference>
<evidence type="ECO:0000313" key="3">
    <source>
        <dbReference type="Proteomes" id="UP000324611"/>
    </source>
</evidence>
<dbReference type="GO" id="GO:0032784">
    <property type="term" value="P:regulation of DNA-templated transcription elongation"/>
    <property type="evidence" value="ECO:0007669"/>
    <property type="project" value="InterPro"/>
</dbReference>
<organism evidence="2 3">
    <name type="scientific">Chitinophaga agrisoli</name>
    <dbReference type="NCBI Taxonomy" id="2607653"/>
    <lineage>
        <taxon>Bacteria</taxon>
        <taxon>Pseudomonadati</taxon>
        <taxon>Bacteroidota</taxon>
        <taxon>Chitinophagia</taxon>
        <taxon>Chitinophagales</taxon>
        <taxon>Chitinophagaceae</taxon>
        <taxon>Chitinophaga</taxon>
    </lineage>
</organism>
<keyword evidence="3" id="KW-1185">Reference proteome</keyword>
<dbReference type="GO" id="GO:0003746">
    <property type="term" value="F:translation elongation factor activity"/>
    <property type="evidence" value="ECO:0007669"/>
    <property type="project" value="UniProtKB-KW"/>
</dbReference>
<evidence type="ECO:0000313" key="2">
    <source>
        <dbReference type="EMBL" id="KAA2242398.1"/>
    </source>
</evidence>
<dbReference type="SUPFAM" id="SSF54534">
    <property type="entry name" value="FKBP-like"/>
    <property type="match status" value="1"/>
</dbReference>
<protein>
    <submittedName>
        <fullName evidence="2">Transcription elongation factor GreAB</fullName>
    </submittedName>
</protein>
<feature type="domain" description="Transcription elongation factor GreA/GreB C-terminal" evidence="1">
    <location>
        <begin position="54"/>
        <end position="126"/>
    </location>
</feature>
<dbReference type="InterPro" id="IPR036953">
    <property type="entry name" value="GreA/GreB_C_sf"/>
</dbReference>
<dbReference type="Proteomes" id="UP000324611">
    <property type="component" value="Unassembled WGS sequence"/>
</dbReference>
<dbReference type="PROSITE" id="PS00830">
    <property type="entry name" value="GREAB_2"/>
    <property type="match status" value="1"/>
</dbReference>
<keyword evidence="2" id="KW-0251">Elongation factor</keyword>
<dbReference type="AlphaFoldDB" id="A0A5B2VUT8"/>
<dbReference type="InterPro" id="IPR001437">
    <property type="entry name" value="Tscrpt_elong_fac_GreA/B_C"/>
</dbReference>
<accession>A0A5B2VUT8</accession>
<proteinExistence type="predicted"/>
<gene>
    <name evidence="2" type="ORF">F0L74_07575</name>
</gene>
<comment type="caution">
    <text evidence="2">The sequence shown here is derived from an EMBL/GenBank/DDBJ whole genome shotgun (WGS) entry which is preliminary data.</text>
</comment>